<dbReference type="InterPro" id="IPR036129">
    <property type="entry name" value="Glycerate_kinase_sf"/>
</dbReference>
<evidence type="ECO:0000256" key="2">
    <source>
        <dbReference type="ARBA" id="ARBA00022679"/>
    </source>
</evidence>
<dbReference type="SUPFAM" id="SSF55729">
    <property type="entry name" value="Acyl-CoA N-acyltransferases (Nat)"/>
    <property type="match status" value="1"/>
</dbReference>
<dbReference type="GO" id="GO:0016747">
    <property type="term" value="F:acyltransferase activity, transferring groups other than amino-acyl groups"/>
    <property type="evidence" value="ECO:0007669"/>
    <property type="project" value="InterPro"/>
</dbReference>
<dbReference type="EMBL" id="QRUP01000004">
    <property type="protein sequence ID" value="RGR75583.1"/>
    <property type="molecule type" value="Genomic_DNA"/>
</dbReference>
<feature type="domain" description="N-acetyltransferase" evidence="4">
    <location>
        <begin position="1"/>
        <end position="151"/>
    </location>
</feature>
<dbReference type="CDD" id="cd04301">
    <property type="entry name" value="NAT_SF"/>
    <property type="match status" value="1"/>
</dbReference>
<dbReference type="Gene3D" id="3.90.1510.10">
    <property type="entry name" value="Glycerate kinase, domain 2"/>
    <property type="match status" value="1"/>
</dbReference>
<dbReference type="GeneID" id="83014750"/>
<dbReference type="InterPro" id="IPR016181">
    <property type="entry name" value="Acyl_CoA_acyltransferase"/>
</dbReference>
<dbReference type="PANTHER" id="PTHR21599:SF0">
    <property type="entry name" value="GLYCERATE KINASE"/>
    <property type="match status" value="1"/>
</dbReference>
<comment type="caution">
    <text evidence="5">The sequence shown here is derived from an EMBL/GenBank/DDBJ whole genome shotgun (WGS) entry which is preliminary data.</text>
</comment>
<name>A0A412G4I3_9FIRM</name>
<dbReference type="SUPFAM" id="SSF110738">
    <property type="entry name" value="Glycerate kinase I"/>
    <property type="match status" value="1"/>
</dbReference>
<dbReference type="Proteomes" id="UP000284178">
    <property type="component" value="Unassembled WGS sequence"/>
</dbReference>
<dbReference type="AlphaFoldDB" id="A0A412G4I3"/>
<dbReference type="PANTHER" id="PTHR21599">
    <property type="entry name" value="GLYCERATE KINASE"/>
    <property type="match status" value="1"/>
</dbReference>
<evidence type="ECO:0000259" key="4">
    <source>
        <dbReference type="PROSITE" id="PS51186"/>
    </source>
</evidence>
<dbReference type="Pfam" id="PF13673">
    <property type="entry name" value="Acetyltransf_10"/>
    <property type="match status" value="1"/>
</dbReference>
<dbReference type="GO" id="GO:0008887">
    <property type="term" value="F:glycerate kinase activity"/>
    <property type="evidence" value="ECO:0007669"/>
    <property type="project" value="InterPro"/>
</dbReference>
<evidence type="ECO:0000256" key="1">
    <source>
        <dbReference type="ARBA" id="ARBA00006284"/>
    </source>
</evidence>
<evidence type="ECO:0000313" key="5">
    <source>
        <dbReference type="EMBL" id="RGR75583.1"/>
    </source>
</evidence>
<dbReference type="InterPro" id="IPR000182">
    <property type="entry name" value="GNAT_dom"/>
</dbReference>
<sequence>MKIRHNPAGQRQQIQEFFDSSRRMLRVPRQTCVKACSWDVSEVVPNKPRPQWEIFAAEDDGGQIIGLLALDPQRWQIDLLSVVQQHQGEGVSSELLHQARRYAKKHHHFELQVIVLLASLPFFLKEGFTLMANDHQPVQLQGRFFLRQTLRPRLVLAAEPFDNGWNARAFTEILQTFMPVSQCQSVSCNLSDGAQGYVDALIGQSVCRRVTLPSDPALPAHKISYAVRGNNAILEFSELNGLSDSRLYGTMVLHALTQGCRRFYLVLSPLGPEDGGLSMLETLGMKFIFDDQGEIVQADDQELKKTLRGLTFIALCDPQDLYRNTVPASPLIRWLKQTSAAAEPGAAAGHGLGYTIQALLQGKCQDSVAALMSTIGFRERLRHADALLCFRQKPLSPASPSSLPQAAAIAHHEDMLTILVTPAETQVAQAEILGFDQVVKLPEGPLSDQDVQTALREILKELSRL</sequence>
<dbReference type="InterPro" id="IPR018193">
    <property type="entry name" value="Glyc_kinase_flavodox-like_fold"/>
</dbReference>
<dbReference type="PROSITE" id="PS51186">
    <property type="entry name" value="GNAT"/>
    <property type="match status" value="1"/>
</dbReference>
<dbReference type="Gene3D" id="3.40.630.30">
    <property type="match status" value="1"/>
</dbReference>
<keyword evidence="6" id="KW-1185">Reference proteome</keyword>
<evidence type="ECO:0000256" key="3">
    <source>
        <dbReference type="ARBA" id="ARBA00022777"/>
    </source>
</evidence>
<keyword evidence="3" id="KW-0418">Kinase</keyword>
<dbReference type="RefSeq" id="WP_117894311.1">
    <property type="nucleotide sequence ID" value="NZ_CABJCV010000004.1"/>
</dbReference>
<protein>
    <submittedName>
        <fullName evidence="5">GNAT family N-acetyltransferase</fullName>
    </submittedName>
</protein>
<gene>
    <name evidence="5" type="ORF">DWY25_04940</name>
</gene>
<dbReference type="InterPro" id="IPR004381">
    <property type="entry name" value="Glycerate_kinase"/>
</dbReference>
<proteinExistence type="inferred from homology"/>
<evidence type="ECO:0000313" key="6">
    <source>
        <dbReference type="Proteomes" id="UP000284178"/>
    </source>
</evidence>
<accession>A0A412G4I3</accession>
<dbReference type="Pfam" id="PF02595">
    <property type="entry name" value="Gly_kinase"/>
    <property type="match status" value="1"/>
</dbReference>
<comment type="similarity">
    <text evidence="1">Belongs to the glycerate kinase type-1 family.</text>
</comment>
<dbReference type="InterPro" id="IPR018197">
    <property type="entry name" value="Glycerate_kinase_RE-like"/>
</dbReference>
<organism evidence="5 6">
    <name type="scientific">Holdemania filiformis</name>
    <dbReference type="NCBI Taxonomy" id="61171"/>
    <lineage>
        <taxon>Bacteria</taxon>
        <taxon>Bacillati</taxon>
        <taxon>Bacillota</taxon>
        <taxon>Erysipelotrichia</taxon>
        <taxon>Erysipelotrichales</taxon>
        <taxon>Erysipelotrichaceae</taxon>
        <taxon>Holdemania</taxon>
    </lineage>
</organism>
<reference evidence="5 6" key="1">
    <citation type="submission" date="2018-08" db="EMBL/GenBank/DDBJ databases">
        <title>A genome reference for cultivated species of the human gut microbiota.</title>
        <authorList>
            <person name="Zou Y."/>
            <person name="Xue W."/>
            <person name="Luo G."/>
        </authorList>
    </citation>
    <scope>NUCLEOTIDE SEQUENCE [LARGE SCALE GENOMIC DNA]</scope>
    <source>
        <strain evidence="5 6">AF24-29</strain>
    </source>
</reference>
<keyword evidence="2 5" id="KW-0808">Transferase</keyword>
<dbReference type="GO" id="GO:0031388">
    <property type="term" value="P:organic acid phosphorylation"/>
    <property type="evidence" value="ECO:0007669"/>
    <property type="project" value="InterPro"/>
</dbReference>
<dbReference type="Gene3D" id="3.40.50.10350">
    <property type="entry name" value="Glycerate kinase, domain 1"/>
    <property type="match status" value="1"/>
</dbReference>